<dbReference type="Pfam" id="PF01957">
    <property type="entry name" value="NfeD"/>
    <property type="match status" value="1"/>
</dbReference>
<reference evidence="7 8" key="1">
    <citation type="submission" date="2015-04" db="EMBL/GenBank/DDBJ databases">
        <title>The draft genome sequence of Erythrobacter luteus KA37.</title>
        <authorList>
            <person name="Zhuang L."/>
            <person name="Liu Y."/>
            <person name="Shao Z."/>
        </authorList>
    </citation>
    <scope>NUCLEOTIDE SEQUENCE [LARGE SCALE GENOMIC DNA]</scope>
    <source>
        <strain evidence="7 8">KA37</strain>
    </source>
</reference>
<keyword evidence="3 5" id="KW-1133">Transmembrane helix</keyword>
<organism evidence="7 8">
    <name type="scientific">Aurantiacibacter luteus</name>
    <dbReference type="NCBI Taxonomy" id="1581420"/>
    <lineage>
        <taxon>Bacteria</taxon>
        <taxon>Pseudomonadati</taxon>
        <taxon>Pseudomonadota</taxon>
        <taxon>Alphaproteobacteria</taxon>
        <taxon>Sphingomonadales</taxon>
        <taxon>Erythrobacteraceae</taxon>
        <taxon>Aurantiacibacter</taxon>
    </lineage>
</organism>
<evidence type="ECO:0000256" key="4">
    <source>
        <dbReference type="ARBA" id="ARBA00023136"/>
    </source>
</evidence>
<dbReference type="PANTHER" id="PTHR33507:SF3">
    <property type="entry name" value="INNER MEMBRANE PROTEIN YBBJ"/>
    <property type="match status" value="1"/>
</dbReference>
<keyword evidence="2 5" id="KW-0812">Transmembrane</keyword>
<feature type="transmembrane region" description="Helical" evidence="5">
    <location>
        <begin position="12"/>
        <end position="36"/>
    </location>
</feature>
<name>A0A0G9MVT2_9SPHN</name>
<comment type="caution">
    <text evidence="7">The sequence shown here is derived from an EMBL/GenBank/DDBJ whole genome shotgun (WGS) entry which is preliminary data.</text>
</comment>
<evidence type="ECO:0000259" key="6">
    <source>
        <dbReference type="Pfam" id="PF01957"/>
    </source>
</evidence>
<dbReference type="SUPFAM" id="SSF141322">
    <property type="entry name" value="NfeD domain-like"/>
    <property type="match status" value="1"/>
</dbReference>
<evidence type="ECO:0000256" key="3">
    <source>
        <dbReference type="ARBA" id="ARBA00022989"/>
    </source>
</evidence>
<proteinExistence type="predicted"/>
<accession>A0A0G9MVT2</accession>
<dbReference type="STRING" id="1581420.AAW00_07290"/>
<dbReference type="InterPro" id="IPR012340">
    <property type="entry name" value="NA-bd_OB-fold"/>
</dbReference>
<feature type="domain" description="NfeD-like C-terminal" evidence="6">
    <location>
        <begin position="93"/>
        <end position="147"/>
    </location>
</feature>
<keyword evidence="4 5" id="KW-0472">Membrane</keyword>
<evidence type="ECO:0000256" key="2">
    <source>
        <dbReference type="ARBA" id="ARBA00022692"/>
    </source>
</evidence>
<dbReference type="Proteomes" id="UP000053464">
    <property type="component" value="Unassembled WGS sequence"/>
</dbReference>
<dbReference type="Gene3D" id="2.40.50.140">
    <property type="entry name" value="Nucleic acid-binding proteins"/>
    <property type="match status" value="1"/>
</dbReference>
<dbReference type="GO" id="GO:0005886">
    <property type="term" value="C:plasma membrane"/>
    <property type="evidence" value="ECO:0007669"/>
    <property type="project" value="TreeGrafter"/>
</dbReference>
<dbReference type="PANTHER" id="PTHR33507">
    <property type="entry name" value="INNER MEMBRANE PROTEIN YBBJ"/>
    <property type="match status" value="1"/>
</dbReference>
<sequence length="151" mass="15891">MVDWLSGIAPHWLWLALGLLLAAAEIVAPGVFLIWLGVAALVTGVVAWVLPIGVPMQVLAFAVLSVVAVYIGRNYVRANPIAEPDPMLNRRGARLVGEVGTAVVAFSGGEGRIRLGDSEWLARGPDCAPGDRVRVTGSDGAILLVERMSSP</sequence>
<dbReference type="PATRIC" id="fig|1581420.6.peg.1485"/>
<dbReference type="InterPro" id="IPR052165">
    <property type="entry name" value="Membrane_assoc_protease"/>
</dbReference>
<dbReference type="EMBL" id="LBHB01000002">
    <property type="protein sequence ID" value="KLE34820.1"/>
    <property type="molecule type" value="Genomic_DNA"/>
</dbReference>
<evidence type="ECO:0000313" key="8">
    <source>
        <dbReference type="Proteomes" id="UP000053464"/>
    </source>
</evidence>
<evidence type="ECO:0000313" key="7">
    <source>
        <dbReference type="EMBL" id="KLE34820.1"/>
    </source>
</evidence>
<dbReference type="InterPro" id="IPR002810">
    <property type="entry name" value="NfeD-like_C"/>
</dbReference>
<evidence type="ECO:0000256" key="1">
    <source>
        <dbReference type="ARBA" id="ARBA00004141"/>
    </source>
</evidence>
<keyword evidence="8" id="KW-1185">Reference proteome</keyword>
<evidence type="ECO:0000256" key="5">
    <source>
        <dbReference type="SAM" id="Phobius"/>
    </source>
</evidence>
<gene>
    <name evidence="7" type="ORF">AAW00_07290</name>
</gene>
<dbReference type="AlphaFoldDB" id="A0A0G9MVT2"/>
<protein>
    <submittedName>
        <fullName evidence="7">Membrane protein</fullName>
    </submittedName>
</protein>
<comment type="subcellular location">
    <subcellularLocation>
        <location evidence="1">Membrane</location>
        <topology evidence="1">Multi-pass membrane protein</topology>
    </subcellularLocation>
</comment>
<feature type="transmembrane region" description="Helical" evidence="5">
    <location>
        <begin position="48"/>
        <end position="71"/>
    </location>
</feature>
<dbReference type="OrthoDB" id="9810336at2"/>